<reference evidence="2 3" key="1">
    <citation type="submission" date="2021-10" db="EMBL/GenBank/DDBJ databases">
        <title>Lutispora strain m25 sp. nov., a thermophilic, non-spore-forming bacterium isolated from a lab-scale methanogenic bioreactor digesting anaerobic sludge.</title>
        <authorList>
            <person name="El Houari A."/>
            <person name="Mcdonald J."/>
        </authorList>
    </citation>
    <scope>NUCLEOTIDE SEQUENCE [LARGE SCALE GENOMIC DNA]</scope>
    <source>
        <strain evidence="3">m25</strain>
    </source>
</reference>
<proteinExistence type="predicted"/>
<organism evidence="2 3">
    <name type="scientific">Lutispora saccharofermentans</name>
    <dbReference type="NCBI Taxonomy" id="3024236"/>
    <lineage>
        <taxon>Bacteria</taxon>
        <taxon>Bacillati</taxon>
        <taxon>Bacillota</taxon>
        <taxon>Clostridia</taxon>
        <taxon>Lutisporales</taxon>
        <taxon>Lutisporaceae</taxon>
        <taxon>Lutispora</taxon>
    </lineage>
</organism>
<protein>
    <submittedName>
        <fullName evidence="2">MBL fold metallo-hydrolase</fullName>
    </submittedName>
</protein>
<dbReference type="PANTHER" id="PTHR42951">
    <property type="entry name" value="METALLO-BETA-LACTAMASE DOMAIN-CONTAINING"/>
    <property type="match status" value="1"/>
</dbReference>
<dbReference type="EMBL" id="JAJEKE010000003">
    <property type="protein sequence ID" value="MCQ1529090.1"/>
    <property type="molecule type" value="Genomic_DNA"/>
</dbReference>
<feature type="domain" description="Metallo-beta-lactamase" evidence="1">
    <location>
        <begin position="44"/>
        <end position="234"/>
    </location>
</feature>
<evidence type="ECO:0000259" key="1">
    <source>
        <dbReference type="SMART" id="SM00849"/>
    </source>
</evidence>
<dbReference type="Pfam" id="PF00753">
    <property type="entry name" value="Lactamase_B"/>
    <property type="match status" value="1"/>
</dbReference>
<comment type="caution">
    <text evidence="2">The sequence shown here is derived from an EMBL/GenBank/DDBJ whole genome shotgun (WGS) entry which is preliminary data.</text>
</comment>
<dbReference type="SUPFAM" id="SSF56281">
    <property type="entry name" value="Metallo-hydrolase/oxidoreductase"/>
    <property type="match status" value="1"/>
</dbReference>
<evidence type="ECO:0000313" key="3">
    <source>
        <dbReference type="Proteomes" id="UP001651880"/>
    </source>
</evidence>
<accession>A0ABT1NCU9</accession>
<dbReference type="Gene3D" id="3.60.15.10">
    <property type="entry name" value="Ribonuclease Z/Hydroxyacylglutathione hydrolase-like"/>
    <property type="match status" value="1"/>
</dbReference>
<gene>
    <name evidence="2" type="ORF">LJD61_05950</name>
</gene>
<evidence type="ECO:0000313" key="2">
    <source>
        <dbReference type="EMBL" id="MCQ1529090.1"/>
    </source>
</evidence>
<dbReference type="InterPro" id="IPR001279">
    <property type="entry name" value="Metallo-B-lactamas"/>
</dbReference>
<keyword evidence="3" id="KW-1185">Reference proteome</keyword>
<dbReference type="Proteomes" id="UP001651880">
    <property type="component" value="Unassembled WGS sequence"/>
</dbReference>
<dbReference type="RefSeq" id="WP_255226606.1">
    <property type="nucleotide sequence ID" value="NZ_JAJEKE010000003.1"/>
</dbReference>
<dbReference type="InterPro" id="IPR036866">
    <property type="entry name" value="RibonucZ/Hydroxyglut_hydro"/>
</dbReference>
<dbReference type="PANTHER" id="PTHR42951:SF14">
    <property type="entry name" value="METALLO-BETA-LACTAMASE SUPERFAMILY PROTEIN"/>
    <property type="match status" value="1"/>
</dbReference>
<dbReference type="SMART" id="SM00849">
    <property type="entry name" value="Lactamase_B"/>
    <property type="match status" value="1"/>
</dbReference>
<sequence length="323" mass="36175">MARLGCFFHKRANREWFSAAQRKDDTMAQKLIRLKGNTYYIDSAVNIGIISDGSGRAVIVDTGLDDDMGRRILKLMGEEGLVPSAIINTHSHADHCGGNSFISKRTPVPIYASAFEKALIENPLLEPFYLFSAAPPKDMKNKFLMAKDSIVNHIIVEGEIQIRGINLKIVPLNGHSPGMIGIATDDDVLFVADALFSLNILEKYGLAYFTDIKNTINTLEYLKSLKYDYFVPSHGEILEDPMPTIEANIARIDEIASQIADFCCEYRSREEITAYMAACYNIKLNMGQYYLTSSTVSAFLSYMTDEGILKAEILGNNLRWIRI</sequence>
<dbReference type="InterPro" id="IPR050855">
    <property type="entry name" value="NDM-1-like"/>
</dbReference>
<name>A0ABT1NCU9_9FIRM</name>
<dbReference type="CDD" id="cd07743">
    <property type="entry name" value="metallo-hydrolase-like_MBL-fold"/>
    <property type="match status" value="1"/>
</dbReference>